<keyword evidence="1" id="KW-0175">Coiled coil</keyword>
<dbReference type="EMBL" id="REFW01000001">
    <property type="protein sequence ID" value="RMB62294.1"/>
    <property type="molecule type" value="Genomic_DNA"/>
</dbReference>
<comment type="caution">
    <text evidence="2">The sequence shown here is derived from an EMBL/GenBank/DDBJ whole genome shotgun (WGS) entry which is preliminary data.</text>
</comment>
<evidence type="ECO:0000256" key="1">
    <source>
        <dbReference type="SAM" id="Coils"/>
    </source>
</evidence>
<sequence>MNDSPDTHPITDPATRRMAEVAATEFDGASGDGIARAVALGDLTVARIEVHDTTSAPGIVGQRLTEALNAALAAARVGSRATFLSIPGLDPALRAMLAGDADVEVGQGESPVDPTSLDRDFTGTDGEVHVTVAGRTHEVRSVHLPDLSGGTLALVPRAANRALAAAQTGQDGATPLEEKTDDVLAALDEKMSAIESQLDGVEDTLNALARDLGL</sequence>
<evidence type="ECO:0000313" key="3">
    <source>
        <dbReference type="Proteomes" id="UP000275256"/>
    </source>
</evidence>
<accession>A0A3M0GBM0</accession>
<protein>
    <submittedName>
        <fullName evidence="2">Uncharacterized protein</fullName>
    </submittedName>
</protein>
<evidence type="ECO:0000313" key="2">
    <source>
        <dbReference type="EMBL" id="RMB62294.1"/>
    </source>
</evidence>
<keyword evidence="3" id="KW-1185">Reference proteome</keyword>
<dbReference type="RefSeq" id="WP_121900844.1">
    <property type="nucleotide sequence ID" value="NZ_REFW01000001.1"/>
</dbReference>
<reference evidence="2 3" key="1">
    <citation type="submission" date="2018-10" db="EMBL/GenBank/DDBJ databases">
        <title>Tessaracoccus antarcticuss sp. nov., isolated from sediment.</title>
        <authorList>
            <person name="Zhou L.Y."/>
            <person name="Du Z.J."/>
        </authorList>
    </citation>
    <scope>NUCLEOTIDE SEQUENCE [LARGE SCALE GENOMIC DNA]</scope>
    <source>
        <strain evidence="2 3">JDX10</strain>
    </source>
</reference>
<feature type="coiled-coil region" evidence="1">
    <location>
        <begin position="184"/>
        <end position="211"/>
    </location>
</feature>
<name>A0A3M0GBM0_9ACTN</name>
<proteinExistence type="predicted"/>
<dbReference type="AlphaFoldDB" id="A0A3M0GBM0"/>
<dbReference type="Proteomes" id="UP000275256">
    <property type="component" value="Unassembled WGS sequence"/>
</dbReference>
<gene>
    <name evidence="2" type="ORF">EAX62_06980</name>
</gene>
<organism evidence="2 3">
    <name type="scientific">Tessaracoccus antarcticus</name>
    <dbReference type="NCBI Taxonomy" id="2479848"/>
    <lineage>
        <taxon>Bacteria</taxon>
        <taxon>Bacillati</taxon>
        <taxon>Actinomycetota</taxon>
        <taxon>Actinomycetes</taxon>
        <taxon>Propionibacteriales</taxon>
        <taxon>Propionibacteriaceae</taxon>
        <taxon>Tessaracoccus</taxon>
    </lineage>
</organism>